<dbReference type="AlphaFoldDB" id="A0A3B3T460"/>
<dbReference type="Pfam" id="PF05485">
    <property type="entry name" value="THAP"/>
    <property type="match status" value="1"/>
</dbReference>
<dbReference type="Ensembl" id="ENSPKIT00000018069.1">
    <property type="protein sequence ID" value="ENSPKIP00000037111.1"/>
    <property type="gene ID" value="ENSPKIG00000015429.1"/>
</dbReference>
<protein>
    <submittedName>
        <fullName evidence="8">Zgc:109744</fullName>
    </submittedName>
</protein>
<dbReference type="CTD" id="79581"/>
<evidence type="ECO:0000256" key="6">
    <source>
        <dbReference type="PROSITE-ProRule" id="PRU00309"/>
    </source>
</evidence>
<keyword evidence="3 6" id="KW-0863">Zinc-finger</keyword>
<name>A0A3B3T460_9TELE</name>
<reference evidence="8" key="1">
    <citation type="submission" date="2025-08" db="UniProtKB">
        <authorList>
            <consortium name="Ensembl"/>
        </authorList>
    </citation>
    <scope>IDENTIFICATION</scope>
</reference>
<dbReference type="SMART" id="SM00980">
    <property type="entry name" value="THAP"/>
    <property type="match status" value="1"/>
</dbReference>
<evidence type="ECO:0000256" key="4">
    <source>
        <dbReference type="ARBA" id="ARBA00022833"/>
    </source>
</evidence>
<evidence type="ECO:0000259" key="7">
    <source>
        <dbReference type="PROSITE" id="PS50950"/>
    </source>
</evidence>
<keyword evidence="2" id="KW-0479">Metal-binding</keyword>
<dbReference type="Proteomes" id="UP000261540">
    <property type="component" value="Unplaced"/>
</dbReference>
<dbReference type="GO" id="GO:0000175">
    <property type="term" value="F:3'-5'-RNA exonuclease activity"/>
    <property type="evidence" value="ECO:0007669"/>
    <property type="project" value="InterPro"/>
</dbReference>
<keyword evidence="1" id="KW-0378">Hydrolase</keyword>
<dbReference type="OrthoDB" id="8644426at2759"/>
<evidence type="ECO:0000313" key="8">
    <source>
        <dbReference type="Ensembl" id="ENSPKIP00000037111.1"/>
    </source>
</evidence>
<feature type="domain" description="THAP-type" evidence="7">
    <location>
        <begin position="1"/>
        <end position="93"/>
    </location>
</feature>
<evidence type="ECO:0000313" key="9">
    <source>
        <dbReference type="Proteomes" id="UP000261540"/>
    </source>
</evidence>
<evidence type="ECO:0000256" key="1">
    <source>
        <dbReference type="ARBA" id="ARBA00022722"/>
    </source>
</evidence>
<evidence type="ECO:0000256" key="2">
    <source>
        <dbReference type="ARBA" id="ARBA00022723"/>
    </source>
</evidence>
<keyword evidence="1" id="KW-0540">Nuclease</keyword>
<sequence length="1055" mass="120336">MVGCAVVGCHSNSVRDKGKGFFRIPKVIKNSDPERRDEVLSSLRRQQWLCNISREDLTEKNINGGRVCGDHFVSGKPSSTYDRRNIDWAPTVNLGCRSVKSLSASQTSRKEHQWKQLLSLSLVPHESHTPKGDYNDTMEIPLTNITVMEEEHGSVFTEDTGQSVTSSDSDLRDESYLRLVEDFLGPQCGERLQLDGTPCKNKLLIQVGMLKEDRKVSWGSVMKWLRKIFPIYHSLDFHALIERTVETSMSLNGEARQSFLESNADFEFVGPICETAGIRRSDLLKMSDFSEQDEGIDITNGLVMELYSFILREKMDLVVLLAWLRNFNHKFCSKDNVDKTYKALKRKLLQIRPEYQLYQRNRHRSNWLRDFFLQTEFVLHSGPSSLQTKPYSAKQKRNQFFSKSTKNVKKPAAHSVFRKETSTIDQKSVLGRDENEAPLSMTTEDELGMNSVRSEADSVLYPDQTRNLVSVKEEHDPSSIEHCQTETHVENDTAINLNESKGEVLTLLDLFMLILQKLSSVHGVKTNEAEQVSKDLLQKHFTLMLQEDNIIREFNEKINKYQVDLCSVTPPLHFLDCNARFLLAVGEAVEQQIITFEREVCLTTGESLGRDKNPKFVNFVNFSESASTRYIRMVCDFLSPLSETKYSCGGQWLDYCQMRNKRPKLAACRSNRFISYFECATGVAHHYTDIVAFLSDLKSSSAYRTNIILESLEDDANDMFIQALVCVLAIVYCKILGPYWQLLKSSEEYVNFHRHVYNLHQKLVQWSEDASSLLLPESSGNIFSQFPLQESNFAEVFLHCTPTPERDLSSLIRKCLQKTVKTITDITESNLKDFLQGGTDNKHLSIEQCLELKSCQLSHLMGDYPYGHAYPYGLTSAPAVNFAESQDTEEWNKTPLELSSKSPILAAVTRHGGPCRSKQDVDRLLMRMNQASLAQKREAVRCEINYQKMMLGKDKDLTQVGFSLADMVTKLKNVLPEIGRYGATRDDQKDASGQVTEKVNRQNARAVSSQSISISAPPYKQTRLHDSINLREITVENYRDYRESFSFDDTPSFAC</sequence>
<proteinExistence type="predicted"/>
<reference evidence="8" key="2">
    <citation type="submission" date="2025-09" db="UniProtKB">
        <authorList>
            <consortium name="Ensembl"/>
        </authorList>
    </citation>
    <scope>IDENTIFICATION</scope>
</reference>
<dbReference type="GeneTree" id="ENSGT00400000024940"/>
<keyword evidence="5 6" id="KW-0238">DNA-binding</keyword>
<dbReference type="InterPro" id="IPR006612">
    <property type="entry name" value="THAP_Znf"/>
</dbReference>
<organism evidence="8 9">
    <name type="scientific">Paramormyrops kingsleyae</name>
    <dbReference type="NCBI Taxonomy" id="1676925"/>
    <lineage>
        <taxon>Eukaryota</taxon>
        <taxon>Metazoa</taxon>
        <taxon>Chordata</taxon>
        <taxon>Craniata</taxon>
        <taxon>Vertebrata</taxon>
        <taxon>Euteleostomi</taxon>
        <taxon>Actinopterygii</taxon>
        <taxon>Neopterygii</taxon>
        <taxon>Teleostei</taxon>
        <taxon>Osteoglossocephala</taxon>
        <taxon>Osteoglossomorpha</taxon>
        <taxon>Osteoglossiformes</taxon>
        <taxon>Mormyridae</taxon>
        <taxon>Paramormyrops</taxon>
    </lineage>
</organism>
<dbReference type="PANTHER" id="PTHR11046">
    <property type="entry name" value="OLIGORIBONUCLEASE, MITOCHONDRIAL"/>
    <property type="match status" value="1"/>
</dbReference>
<evidence type="ECO:0000256" key="5">
    <source>
        <dbReference type="ARBA" id="ARBA00023125"/>
    </source>
</evidence>
<dbReference type="PROSITE" id="PS50950">
    <property type="entry name" value="ZF_THAP"/>
    <property type="match status" value="1"/>
</dbReference>
<evidence type="ECO:0000256" key="3">
    <source>
        <dbReference type="ARBA" id="ARBA00022771"/>
    </source>
</evidence>
<dbReference type="GO" id="GO:0008270">
    <property type="term" value="F:zinc ion binding"/>
    <property type="evidence" value="ECO:0007669"/>
    <property type="project" value="UniProtKB-KW"/>
</dbReference>
<dbReference type="STRING" id="1676925.ENSPKIP00000037111"/>
<dbReference type="GeneID" id="111839727"/>
<dbReference type="GO" id="GO:0003677">
    <property type="term" value="F:DNA binding"/>
    <property type="evidence" value="ECO:0007669"/>
    <property type="project" value="UniProtKB-UniRule"/>
</dbReference>
<accession>A0A3B3T460</accession>
<dbReference type="KEGG" id="pki:111839727"/>
<keyword evidence="9" id="KW-1185">Reference proteome</keyword>
<keyword evidence="4" id="KW-0862">Zinc</keyword>
<dbReference type="SUPFAM" id="SSF57716">
    <property type="entry name" value="Glucocorticoid receptor-like (DNA-binding domain)"/>
    <property type="match status" value="1"/>
</dbReference>
<dbReference type="RefSeq" id="XP_023659707.1">
    <property type="nucleotide sequence ID" value="XM_023803939.2"/>
</dbReference>
<dbReference type="InterPro" id="IPR022894">
    <property type="entry name" value="Oligoribonuclease"/>
</dbReference>
<dbReference type="PANTHER" id="PTHR11046:SF15">
    <property type="entry name" value="RIBOFLAVIN TRANSPORTER 1 ISOFORM X1"/>
    <property type="match status" value="1"/>
</dbReference>